<dbReference type="InterPro" id="IPR037185">
    <property type="entry name" value="EmrE-like"/>
</dbReference>
<dbReference type="OrthoDB" id="9812547at2"/>
<evidence type="ECO:0000256" key="5">
    <source>
        <dbReference type="ARBA" id="ARBA00022989"/>
    </source>
</evidence>
<feature type="transmembrane region" description="Helical" evidence="7">
    <location>
        <begin position="118"/>
        <end position="140"/>
    </location>
</feature>
<evidence type="ECO:0000256" key="4">
    <source>
        <dbReference type="ARBA" id="ARBA00022692"/>
    </source>
</evidence>
<dbReference type="InterPro" id="IPR000620">
    <property type="entry name" value="EamA_dom"/>
</dbReference>
<protein>
    <submittedName>
        <fullName evidence="9">EamA family transporter</fullName>
    </submittedName>
</protein>
<feature type="domain" description="EamA" evidence="8">
    <location>
        <begin position="4"/>
        <end position="134"/>
    </location>
</feature>
<feature type="transmembrane region" description="Helical" evidence="7">
    <location>
        <begin position="89"/>
        <end position="111"/>
    </location>
</feature>
<evidence type="ECO:0000256" key="2">
    <source>
        <dbReference type="ARBA" id="ARBA00007362"/>
    </source>
</evidence>
<evidence type="ECO:0000313" key="9">
    <source>
        <dbReference type="EMBL" id="RKP57309.1"/>
    </source>
</evidence>
<dbReference type="SUPFAM" id="SSF103481">
    <property type="entry name" value="Multidrug resistance efflux transporter EmrE"/>
    <property type="match status" value="2"/>
</dbReference>
<feature type="transmembrane region" description="Helical" evidence="7">
    <location>
        <begin position="178"/>
        <end position="197"/>
    </location>
</feature>
<evidence type="ECO:0000256" key="7">
    <source>
        <dbReference type="SAM" id="Phobius"/>
    </source>
</evidence>
<name>A0A494Y3Q9_9BACL</name>
<comment type="caution">
    <text evidence="9">The sequence shown here is derived from an EMBL/GenBank/DDBJ whole genome shotgun (WGS) entry which is preliminary data.</text>
</comment>
<dbReference type="Proteomes" id="UP000282076">
    <property type="component" value="Unassembled WGS sequence"/>
</dbReference>
<reference evidence="9 10" key="1">
    <citation type="submission" date="2018-10" db="EMBL/GenBank/DDBJ databases">
        <title>Cohnella sp. M2MS4P-1, whole genome shotgun sequence.</title>
        <authorList>
            <person name="Tuo L."/>
        </authorList>
    </citation>
    <scope>NUCLEOTIDE SEQUENCE [LARGE SCALE GENOMIC DNA]</scope>
    <source>
        <strain evidence="9 10">M2MS4P-1</strain>
    </source>
</reference>
<dbReference type="PANTHER" id="PTHR32322">
    <property type="entry name" value="INNER MEMBRANE TRANSPORTER"/>
    <property type="match status" value="1"/>
</dbReference>
<sequence>MILINYLLVCLIFGTTFLAIKVGIDASAPPFFSAGVRFFVAGLILFSVMMWRKKATFALLLRKETLLTGICLTFGTFSGLYWGEQYVSSGIAAILSATGPLMILVLQVLFLRQRTSSISALGCIVGFTGVVLLLLPSLSVSADQNWLIGAGVILIGELFYASGALYSKRVVQRLPDTSPIALNAVQMMYGGLLLLILSATTERVHASDMLTSGAIGSMLYLIVVGSMVGHSLFYWLVAKTNPVFPTTWLYVSPLIALAIGATFYGESINALSILGVVTIILGTLVANYSSLKQLVRRRSRTITDTAPAK</sequence>
<comment type="similarity">
    <text evidence="2">Belongs to the EamA transporter family.</text>
</comment>
<feature type="transmembrane region" description="Helical" evidence="7">
    <location>
        <begin position="217"/>
        <end position="236"/>
    </location>
</feature>
<keyword evidence="5 7" id="KW-1133">Transmembrane helix</keyword>
<gene>
    <name evidence="9" type="ORF">D7Z26_04840</name>
</gene>
<feature type="transmembrane region" description="Helical" evidence="7">
    <location>
        <begin position="271"/>
        <end position="291"/>
    </location>
</feature>
<dbReference type="PANTHER" id="PTHR32322:SF18">
    <property type="entry name" value="S-ADENOSYLMETHIONINE_S-ADENOSYLHOMOCYSTEINE TRANSPORTER"/>
    <property type="match status" value="1"/>
</dbReference>
<feature type="domain" description="EamA" evidence="8">
    <location>
        <begin position="148"/>
        <end position="287"/>
    </location>
</feature>
<keyword evidence="4 7" id="KW-0812">Transmembrane</keyword>
<proteinExistence type="inferred from homology"/>
<feature type="transmembrane region" description="Helical" evidence="7">
    <location>
        <begin position="36"/>
        <end position="53"/>
    </location>
</feature>
<keyword evidence="3" id="KW-1003">Cell membrane</keyword>
<evidence type="ECO:0000256" key="3">
    <source>
        <dbReference type="ARBA" id="ARBA00022475"/>
    </source>
</evidence>
<accession>A0A494Y3Q9</accession>
<dbReference type="InterPro" id="IPR050638">
    <property type="entry name" value="AA-Vitamin_Transporters"/>
</dbReference>
<feature type="transmembrane region" description="Helical" evidence="7">
    <location>
        <begin position="65"/>
        <end position="83"/>
    </location>
</feature>
<keyword evidence="6 7" id="KW-0472">Membrane</keyword>
<dbReference type="Pfam" id="PF00892">
    <property type="entry name" value="EamA"/>
    <property type="match status" value="2"/>
</dbReference>
<dbReference type="EMBL" id="RBZM01000002">
    <property type="protein sequence ID" value="RKP57309.1"/>
    <property type="molecule type" value="Genomic_DNA"/>
</dbReference>
<dbReference type="GO" id="GO:0005886">
    <property type="term" value="C:plasma membrane"/>
    <property type="evidence" value="ECO:0007669"/>
    <property type="project" value="UniProtKB-SubCell"/>
</dbReference>
<evidence type="ECO:0000256" key="1">
    <source>
        <dbReference type="ARBA" id="ARBA00004651"/>
    </source>
</evidence>
<evidence type="ECO:0000256" key="6">
    <source>
        <dbReference type="ARBA" id="ARBA00023136"/>
    </source>
</evidence>
<dbReference type="AlphaFoldDB" id="A0A494Y3Q9"/>
<keyword evidence="10" id="KW-1185">Reference proteome</keyword>
<evidence type="ECO:0000313" key="10">
    <source>
        <dbReference type="Proteomes" id="UP000282076"/>
    </source>
</evidence>
<evidence type="ECO:0000259" key="8">
    <source>
        <dbReference type="Pfam" id="PF00892"/>
    </source>
</evidence>
<organism evidence="9 10">
    <name type="scientific">Cohnella endophytica</name>
    <dbReference type="NCBI Taxonomy" id="2419778"/>
    <lineage>
        <taxon>Bacteria</taxon>
        <taxon>Bacillati</taxon>
        <taxon>Bacillota</taxon>
        <taxon>Bacilli</taxon>
        <taxon>Bacillales</taxon>
        <taxon>Paenibacillaceae</taxon>
        <taxon>Cohnella</taxon>
    </lineage>
</organism>
<feature type="transmembrane region" description="Helical" evidence="7">
    <location>
        <begin position="146"/>
        <end position="166"/>
    </location>
</feature>
<feature type="transmembrane region" description="Helical" evidence="7">
    <location>
        <begin position="248"/>
        <end position="265"/>
    </location>
</feature>
<comment type="subcellular location">
    <subcellularLocation>
        <location evidence="1">Cell membrane</location>
        <topology evidence="1">Multi-pass membrane protein</topology>
    </subcellularLocation>
</comment>
<dbReference type="RefSeq" id="WP_120974924.1">
    <property type="nucleotide sequence ID" value="NZ_RBZM01000002.1"/>
</dbReference>